<protein>
    <submittedName>
        <fullName evidence="1">Hypp3967 protein</fullName>
    </submittedName>
</protein>
<dbReference type="PANTHER" id="PTHR16897:SF2">
    <property type="entry name" value="OS03G0226600 PROTEIN"/>
    <property type="match status" value="1"/>
</dbReference>
<evidence type="ECO:0000313" key="2">
    <source>
        <dbReference type="Proteomes" id="UP000838412"/>
    </source>
</evidence>
<evidence type="ECO:0000313" key="1">
    <source>
        <dbReference type="EMBL" id="CAH1268735.1"/>
    </source>
</evidence>
<name>A0A8K0A518_BRALA</name>
<dbReference type="PANTHER" id="PTHR16897">
    <property type="entry name" value="OS10G0105400 PROTEIN"/>
    <property type="match status" value="1"/>
</dbReference>
<dbReference type="OrthoDB" id="6153184at2759"/>
<dbReference type="InterPro" id="IPR036116">
    <property type="entry name" value="FN3_sf"/>
</dbReference>
<accession>A0A8K0A518</accession>
<sequence length="809" mass="88946">MVSMTTNPVSMVTPGPQVELRVEEMSILTLTRMRTYGDYHITVRAINNVGFGGAMATTVCHTTPYIIDNTPPFVHHVHSVQYDETDFTISAEYNVSDPLSDIREIDFGLGRSKRDVHMMDWYRHGNTTHTSVNFHIPDGVPAWVKVRAINNVDLREVGHADQPVLVDTSPPIAGILYDGSLYGHDLNFTSDPNTICANWKDFHDEESGLSHYEWGVGSEPGTDDVVSLTEYSHTASQTCADVQLIHNTTYYSILVAFNNGHDNLNVSKSSDGVLFDATPPVEGTLRDGLDPDSDLQFSFEPSTVSANWDGYSDPESGIGDYAVTVQRTSFSEEATNQAMDSTVTSSDGFIMDLTKPVMVHLGDGAEPGEDRAFSADASRISANWIFEDAESGIEKYMITVFKKAAGTKRQIYPEREESVEIDGKQKTWTSPAHLNLINGALYFVRVAAVNGAGATTVHETNGLIVDTSPPGMVNVRVGVTSGEPEELEDGYVLHTDLQGIQASWMATDFESGVVSYWVAVGTTPGGNDVIDYQSLGPGTDSYVGNLDLQLTNKTTNSPIYYLIVKAENAAGSFSRNITSSPIKVVRADQAGTVTDGWETWTTVEQAMTVDVDYQRDVSTVTVQFGGFESEQHGISHYEWSVGTEPRLDDVQPYTAAGIVLSNHTENPGGAEMYSKKQNLLFWGIQHDASEDVEKKVREFMSAKLQVSNADSIPFVNVHRLPRMKGNPIIVKFVSQLHRDTVLRHAFNLPPNSGSGVSQHLPVALQKKKQELRLAFDDARKKNRKPKYRVDGAQVTGGGWKNLQDCSELF</sequence>
<proteinExistence type="predicted"/>
<dbReference type="EMBL" id="OV696692">
    <property type="protein sequence ID" value="CAH1268735.1"/>
    <property type="molecule type" value="Genomic_DNA"/>
</dbReference>
<organism evidence="1 2">
    <name type="scientific">Branchiostoma lanceolatum</name>
    <name type="common">Common lancelet</name>
    <name type="synonym">Amphioxus lanceolatum</name>
    <dbReference type="NCBI Taxonomy" id="7740"/>
    <lineage>
        <taxon>Eukaryota</taxon>
        <taxon>Metazoa</taxon>
        <taxon>Chordata</taxon>
        <taxon>Cephalochordata</taxon>
        <taxon>Leptocardii</taxon>
        <taxon>Amphioxiformes</taxon>
        <taxon>Branchiostomatidae</taxon>
        <taxon>Branchiostoma</taxon>
    </lineage>
</organism>
<dbReference type="AlphaFoldDB" id="A0A8K0A518"/>
<dbReference type="SUPFAM" id="SSF49265">
    <property type="entry name" value="Fibronectin type III"/>
    <property type="match status" value="1"/>
</dbReference>
<dbReference type="Proteomes" id="UP000838412">
    <property type="component" value="Chromosome 7"/>
</dbReference>
<reference evidence="1" key="1">
    <citation type="submission" date="2022-01" db="EMBL/GenBank/DDBJ databases">
        <authorList>
            <person name="Braso-Vives M."/>
        </authorList>
    </citation>
    <scope>NUCLEOTIDE SEQUENCE</scope>
</reference>
<gene>
    <name evidence="1" type="primary">Hypp3967</name>
    <name evidence="1" type="ORF">BLAG_LOCUS21560</name>
</gene>
<keyword evidence="2" id="KW-1185">Reference proteome</keyword>